<feature type="region of interest" description="Disordered" evidence="1">
    <location>
        <begin position="170"/>
        <end position="199"/>
    </location>
</feature>
<dbReference type="EMBL" id="SRLO01000148">
    <property type="protein sequence ID" value="TNN71502.1"/>
    <property type="molecule type" value="Genomic_DNA"/>
</dbReference>
<organism evidence="2 3">
    <name type="scientific">Liparis tanakae</name>
    <name type="common">Tanaka's snailfish</name>
    <dbReference type="NCBI Taxonomy" id="230148"/>
    <lineage>
        <taxon>Eukaryota</taxon>
        <taxon>Metazoa</taxon>
        <taxon>Chordata</taxon>
        <taxon>Craniata</taxon>
        <taxon>Vertebrata</taxon>
        <taxon>Euteleostomi</taxon>
        <taxon>Actinopterygii</taxon>
        <taxon>Neopterygii</taxon>
        <taxon>Teleostei</taxon>
        <taxon>Neoteleostei</taxon>
        <taxon>Acanthomorphata</taxon>
        <taxon>Eupercaria</taxon>
        <taxon>Perciformes</taxon>
        <taxon>Cottioidei</taxon>
        <taxon>Cottales</taxon>
        <taxon>Liparidae</taxon>
        <taxon>Liparis</taxon>
    </lineage>
</organism>
<feature type="region of interest" description="Disordered" evidence="1">
    <location>
        <begin position="112"/>
        <end position="143"/>
    </location>
</feature>
<feature type="compositionally biased region" description="Basic and acidic residues" evidence="1">
    <location>
        <begin position="184"/>
        <end position="197"/>
    </location>
</feature>
<feature type="region of interest" description="Disordered" evidence="1">
    <location>
        <begin position="6"/>
        <end position="37"/>
    </location>
</feature>
<comment type="caution">
    <text evidence="2">The sequence shown here is derived from an EMBL/GenBank/DDBJ whole genome shotgun (WGS) entry which is preliminary data.</text>
</comment>
<name>A0A4Z2I2N0_9TELE</name>
<gene>
    <name evidence="2" type="ORF">EYF80_018188</name>
</gene>
<evidence type="ECO:0000313" key="3">
    <source>
        <dbReference type="Proteomes" id="UP000314294"/>
    </source>
</evidence>
<reference evidence="2 3" key="1">
    <citation type="submission" date="2019-03" db="EMBL/GenBank/DDBJ databases">
        <title>First draft genome of Liparis tanakae, snailfish: a comprehensive survey of snailfish specific genes.</title>
        <authorList>
            <person name="Kim W."/>
            <person name="Song I."/>
            <person name="Jeong J.-H."/>
            <person name="Kim D."/>
            <person name="Kim S."/>
            <person name="Ryu S."/>
            <person name="Song J.Y."/>
            <person name="Lee S.K."/>
        </authorList>
    </citation>
    <scope>NUCLEOTIDE SEQUENCE [LARGE SCALE GENOMIC DNA]</scope>
    <source>
        <tissue evidence="2">Muscle</tissue>
    </source>
</reference>
<evidence type="ECO:0000256" key="1">
    <source>
        <dbReference type="SAM" id="MobiDB-lite"/>
    </source>
</evidence>
<sequence length="390" mass="42749">MWIIEIPDDGVGSPADGDKVEEPCDGKEDARDASNTGLEAVYTDALSALGSEDPQRQGQAAHQDGEHGEASGSLHVTGQSQQAVIHLTLDLTRALHNAIHPQAFPNDLSRHYVVTNEGSDPPHGDGTDYRPTHPPHKGHDQAHQLHARVGHGSCCRSVARVAPLRCPEVWMTDGPEDSVQSPGRLEESEARSQRSGELKWSGSISLDTRDWTGDGAALRDASAKTRRDDEGSIVFAAMQATRTEEWMKSVSECICEGVNVDSRFRAVEGHAALSVVQKYAHLPGSLFQSQRNPGIWVSVLLPQLLDLLFDLLHQCCHSFLLLSLSPLNCVNYGFVTLLHSVDEGRKDLLALSHLSEYWQRQDEQKLCPHGVVTGLLPGPFLLLIHQLRHL</sequence>
<evidence type="ECO:0000313" key="2">
    <source>
        <dbReference type="EMBL" id="TNN71502.1"/>
    </source>
</evidence>
<keyword evidence="3" id="KW-1185">Reference proteome</keyword>
<protein>
    <submittedName>
        <fullName evidence="2">Uncharacterized protein</fullName>
    </submittedName>
</protein>
<feature type="compositionally biased region" description="Basic and acidic residues" evidence="1">
    <location>
        <begin position="16"/>
        <end position="32"/>
    </location>
</feature>
<accession>A0A4Z2I2N0</accession>
<feature type="region of interest" description="Disordered" evidence="1">
    <location>
        <begin position="52"/>
        <end position="78"/>
    </location>
</feature>
<proteinExistence type="predicted"/>
<dbReference type="Proteomes" id="UP000314294">
    <property type="component" value="Unassembled WGS sequence"/>
</dbReference>
<dbReference type="AlphaFoldDB" id="A0A4Z2I2N0"/>
<feature type="compositionally biased region" description="Basic and acidic residues" evidence="1">
    <location>
        <begin position="120"/>
        <end position="143"/>
    </location>
</feature>